<dbReference type="EMBL" id="JAMQBK010000060">
    <property type="protein sequence ID" value="MCM2373186.1"/>
    <property type="molecule type" value="Genomic_DNA"/>
</dbReference>
<proteinExistence type="inferred from homology"/>
<dbReference type="NCBIfam" id="TIGR00633">
    <property type="entry name" value="xth"/>
    <property type="match status" value="1"/>
</dbReference>
<gene>
    <name evidence="7" type="ORF">NB063_21455</name>
</gene>
<keyword evidence="5" id="KW-0460">Magnesium</keyword>
<evidence type="ECO:0000256" key="3">
    <source>
        <dbReference type="ARBA" id="ARBA00022723"/>
    </source>
</evidence>
<keyword evidence="3" id="KW-0479">Metal-binding</keyword>
<dbReference type="PANTHER" id="PTHR22748:SF6">
    <property type="entry name" value="DNA-(APURINIC OR APYRIMIDINIC SITE) ENDONUCLEASE"/>
    <property type="match status" value="1"/>
</dbReference>
<dbReference type="SUPFAM" id="SSF56219">
    <property type="entry name" value="DNase I-like"/>
    <property type="match status" value="1"/>
</dbReference>
<evidence type="ECO:0000256" key="4">
    <source>
        <dbReference type="ARBA" id="ARBA00022801"/>
    </source>
</evidence>
<dbReference type="PANTHER" id="PTHR22748">
    <property type="entry name" value="AP ENDONUCLEASE"/>
    <property type="match status" value="1"/>
</dbReference>
<dbReference type="Gene3D" id="3.60.10.10">
    <property type="entry name" value="Endonuclease/exonuclease/phosphatase"/>
    <property type="match status" value="1"/>
</dbReference>
<accession>A0ABT0U8H5</accession>
<name>A0ABT0U8H5_9BACT</name>
<feature type="domain" description="Endonuclease/exonuclease/phosphatase" evidence="6">
    <location>
        <begin position="18"/>
        <end position="258"/>
    </location>
</feature>
<dbReference type="Pfam" id="PF03372">
    <property type="entry name" value="Exo_endo_phos"/>
    <property type="match status" value="1"/>
</dbReference>
<dbReference type="InterPro" id="IPR036691">
    <property type="entry name" value="Endo/exonu/phosph_ase_sf"/>
</dbReference>
<dbReference type="PROSITE" id="PS51435">
    <property type="entry name" value="AP_NUCLEASE_F1_4"/>
    <property type="match status" value="1"/>
</dbReference>
<evidence type="ECO:0000256" key="1">
    <source>
        <dbReference type="ARBA" id="ARBA00001946"/>
    </source>
</evidence>
<sequence length="271" mass="31164">MPKTKPLPTTPTSNWRLVSWNVNGIRAAMNKGFRDYIERETPDIICLQETKARSEQADTSWAEPLGYQQIWNCADKAGYSGTAIWTRQPMKKHSFGIGSEDHDREGRVITATWDDFHLVNVYTPNSQRGLTRLDYRATWDADFLAYLQKLNKRKPVIFCGDLNCAHHEIDLANPKANRKNAGFTDQERSGLSMIEAAGFVDSLRHFDSSPDQYTWWTYRNNARERNIGWRLDYFWVAGRFMPRVTSAAIRHDIHGSDHCPVELEIAVPQTA</sequence>
<dbReference type="InterPro" id="IPR020847">
    <property type="entry name" value="AP_endonuclease_F1_BS"/>
</dbReference>
<evidence type="ECO:0000256" key="2">
    <source>
        <dbReference type="ARBA" id="ARBA00007092"/>
    </source>
</evidence>
<protein>
    <submittedName>
        <fullName evidence="7">Exodeoxyribonuclease III</fullName>
    </submittedName>
</protein>
<evidence type="ECO:0000259" key="6">
    <source>
        <dbReference type="Pfam" id="PF03372"/>
    </source>
</evidence>
<organism evidence="7 8">
    <name type="scientific">Aporhodopirellula aestuarii</name>
    <dbReference type="NCBI Taxonomy" id="2950107"/>
    <lineage>
        <taxon>Bacteria</taxon>
        <taxon>Pseudomonadati</taxon>
        <taxon>Planctomycetota</taxon>
        <taxon>Planctomycetia</taxon>
        <taxon>Pirellulales</taxon>
        <taxon>Pirellulaceae</taxon>
        <taxon>Aporhodopirellula</taxon>
    </lineage>
</organism>
<dbReference type="Proteomes" id="UP001202961">
    <property type="component" value="Unassembled WGS sequence"/>
</dbReference>
<dbReference type="PROSITE" id="PS00726">
    <property type="entry name" value="AP_NUCLEASE_F1_1"/>
    <property type="match status" value="1"/>
</dbReference>
<comment type="similarity">
    <text evidence="2">Belongs to the DNA repair enzymes AP/ExoA family.</text>
</comment>
<keyword evidence="4" id="KW-0378">Hydrolase</keyword>
<comment type="caution">
    <text evidence="7">The sequence shown here is derived from an EMBL/GenBank/DDBJ whole genome shotgun (WGS) entry which is preliminary data.</text>
</comment>
<comment type="cofactor">
    <cofactor evidence="1">
        <name>Mg(2+)</name>
        <dbReference type="ChEBI" id="CHEBI:18420"/>
    </cofactor>
</comment>
<dbReference type="NCBIfam" id="TIGR00195">
    <property type="entry name" value="exoDNase_III"/>
    <property type="match status" value="1"/>
</dbReference>
<dbReference type="RefSeq" id="WP_250930837.1">
    <property type="nucleotide sequence ID" value="NZ_JAMQBK010000060.1"/>
</dbReference>
<reference evidence="7 8" key="1">
    <citation type="journal article" date="2022" name="Syst. Appl. Microbiol.">
        <title>Rhodopirellula aestuarii sp. nov., a novel member of the genus Rhodopirellula isolated from brackish sediments collected in the Tagus River estuary, Portugal.</title>
        <authorList>
            <person name="Vitorino I.R."/>
            <person name="Klimek D."/>
            <person name="Calusinska M."/>
            <person name="Lobo-da-Cunha A."/>
            <person name="Vasconcelos V."/>
            <person name="Lage O.M."/>
        </authorList>
    </citation>
    <scope>NUCLEOTIDE SEQUENCE [LARGE SCALE GENOMIC DNA]</scope>
    <source>
        <strain evidence="7 8">ICT_H3.1</strain>
    </source>
</reference>
<evidence type="ECO:0000313" key="7">
    <source>
        <dbReference type="EMBL" id="MCM2373186.1"/>
    </source>
</evidence>
<evidence type="ECO:0000256" key="5">
    <source>
        <dbReference type="ARBA" id="ARBA00022842"/>
    </source>
</evidence>
<dbReference type="InterPro" id="IPR005135">
    <property type="entry name" value="Endo/exonuclease/phosphatase"/>
</dbReference>
<dbReference type="InterPro" id="IPR004808">
    <property type="entry name" value="AP_endonuc_1"/>
</dbReference>
<evidence type="ECO:0000313" key="8">
    <source>
        <dbReference type="Proteomes" id="UP001202961"/>
    </source>
</evidence>
<keyword evidence="8" id="KW-1185">Reference proteome</keyword>
<dbReference type="CDD" id="cd09087">
    <property type="entry name" value="Ape1-like_AP-endo"/>
    <property type="match status" value="1"/>
</dbReference>